<comment type="subcellular location">
    <subcellularLocation>
        <location evidence="2">Cell membrane</location>
        <topology evidence="2">Single-pass type II membrane protein</topology>
    </subcellularLocation>
</comment>
<evidence type="ECO:0000256" key="18">
    <source>
        <dbReference type="ARBA" id="ARBA00022989"/>
    </source>
</evidence>
<feature type="domain" description="Glycosyl transferase family 51" evidence="29">
    <location>
        <begin position="58"/>
        <end position="229"/>
    </location>
</feature>
<evidence type="ECO:0000256" key="13">
    <source>
        <dbReference type="ARBA" id="ARBA00022692"/>
    </source>
</evidence>
<dbReference type="EC" id="2.4.99.28" evidence="24"/>
<dbReference type="Gene3D" id="1.10.3810.10">
    <property type="entry name" value="Biosynthetic peptidoglycan transglycosylase-like"/>
    <property type="match status" value="1"/>
</dbReference>
<dbReference type="GO" id="GO:0009002">
    <property type="term" value="F:serine-type D-Ala-D-Ala carboxypeptidase activity"/>
    <property type="evidence" value="ECO:0007669"/>
    <property type="project" value="UniProtKB-EC"/>
</dbReference>
<comment type="similarity">
    <text evidence="5">In the N-terminal section; belongs to the glycosyltransferase 51 family.</text>
</comment>
<dbReference type="GO" id="GO:0008955">
    <property type="term" value="F:peptidoglycan glycosyltransferase activity"/>
    <property type="evidence" value="ECO:0007669"/>
    <property type="project" value="UniProtKB-EC"/>
</dbReference>
<evidence type="ECO:0000256" key="4">
    <source>
        <dbReference type="ARBA" id="ARBA00007090"/>
    </source>
</evidence>
<evidence type="ECO:0000313" key="31">
    <source>
        <dbReference type="Proteomes" id="UP000824179"/>
    </source>
</evidence>
<reference evidence="30" key="2">
    <citation type="journal article" date="2021" name="PeerJ">
        <title>Extensive microbial diversity within the chicken gut microbiome revealed by metagenomics and culture.</title>
        <authorList>
            <person name="Gilroy R."/>
            <person name="Ravi A."/>
            <person name="Getino M."/>
            <person name="Pursley I."/>
            <person name="Horton D.L."/>
            <person name="Alikhan N.F."/>
            <person name="Baker D."/>
            <person name="Gharbi K."/>
            <person name="Hall N."/>
            <person name="Watson M."/>
            <person name="Adriaenssens E.M."/>
            <person name="Foster-Nyarko E."/>
            <person name="Jarju S."/>
            <person name="Secka A."/>
            <person name="Antonio M."/>
            <person name="Oren A."/>
            <person name="Chaudhuri R.R."/>
            <person name="La Ragione R."/>
            <person name="Hildebrand F."/>
            <person name="Pallen M.J."/>
        </authorList>
    </citation>
    <scope>NUCLEOTIDE SEQUENCE</scope>
    <source>
        <strain evidence="30">ChiW25-3613</strain>
    </source>
</reference>
<dbReference type="Gene3D" id="3.40.710.10">
    <property type="entry name" value="DD-peptidase/beta-lactamase superfamily"/>
    <property type="match status" value="1"/>
</dbReference>
<dbReference type="InterPro" id="IPR001264">
    <property type="entry name" value="Glyco_trans_51"/>
</dbReference>
<evidence type="ECO:0000256" key="1">
    <source>
        <dbReference type="ARBA" id="ARBA00002624"/>
    </source>
</evidence>
<evidence type="ECO:0000259" key="29">
    <source>
        <dbReference type="Pfam" id="PF00912"/>
    </source>
</evidence>
<dbReference type="GO" id="GO:0071555">
    <property type="term" value="P:cell wall organization"/>
    <property type="evidence" value="ECO:0007669"/>
    <property type="project" value="UniProtKB-KW"/>
</dbReference>
<name>A0A9D1AJ18_9FIRM</name>
<dbReference type="SUPFAM" id="SSF56601">
    <property type="entry name" value="beta-lactamase/transpeptidase-like"/>
    <property type="match status" value="1"/>
</dbReference>
<dbReference type="GO" id="GO:0006508">
    <property type="term" value="P:proteolysis"/>
    <property type="evidence" value="ECO:0007669"/>
    <property type="project" value="UniProtKB-KW"/>
</dbReference>
<evidence type="ECO:0000256" key="22">
    <source>
        <dbReference type="ARBA" id="ARBA00023316"/>
    </source>
</evidence>
<keyword evidence="19 27" id="KW-0472">Membrane</keyword>
<evidence type="ECO:0000256" key="24">
    <source>
        <dbReference type="ARBA" id="ARBA00044770"/>
    </source>
</evidence>
<evidence type="ECO:0000256" key="2">
    <source>
        <dbReference type="ARBA" id="ARBA00004401"/>
    </source>
</evidence>
<keyword evidence="21" id="KW-0511">Multifunctional enzyme</keyword>
<sequence>MRKLTKAILILIVLIAVAIAAGFAVFAFVTRDAHLDESKLTDYGKYITVCDSDGHEMTSASLAARRKSVKLTDLNPDTVNAFIASEDRSFYRHHGLNYGRMIKALATNIMSRSFRQGASTISQQLIKNTHLTGDKTIKRKLSEIKLTKKLERRYSKDEILEMYLNTIYFGHNCYGLESAAEFYFGTTADSLTLEQSATVAGLLTSPNNYSPFKNPEKCLEKRNIVLKCMKECGHIDDIQYSKATESPLSAIQTAAADGLSCYLSCVFDELDGLEFDSYNLKDVRIITYADEELQRYADGLETEYDAAIIITDKSGGVRAYRSDINNAKRQPGSTIKPLLVYGPAIEEKLICPATKILDEKIDYGGYSPENFDKKYHGYITVTESLIKSYNIPAVKTLNALTIKKAAEYADRLGIKLEQDEKNLSLALGGMKYGMTLPEVCEKYRTFMGGGAYTRTKFIKEIKLKNGKTIYRANDKSAKVFSEGTASLINDMLCQTAEAGTGKKLGSFSFEVAAKTGTCGNDRGNTDGYCIAYTSADIVGVWLGSKDNAPTNVTGGGDCCRTAGDILRKLYERSAPASLEKKAGTATISIDRGEYTTNNKIVLADDCAPKLATCTIKVLSGAVPKEKSHKFSAPSIITPKISVENGSVCIVLCHTDYYAYRIKRQGKDEASIIYDGPWTNKITDMIENGTYTYSVIPYYFDGCTEHTGKTIELPPVCVTAYDRPPQEDMPDITQKDWIYE</sequence>
<dbReference type="Pfam" id="PF00905">
    <property type="entry name" value="Transpeptidase"/>
    <property type="match status" value="1"/>
</dbReference>
<gene>
    <name evidence="30" type="ORF">IAB90_06835</name>
</gene>
<evidence type="ECO:0000256" key="25">
    <source>
        <dbReference type="ARBA" id="ARBA00049902"/>
    </source>
</evidence>
<evidence type="ECO:0000256" key="15">
    <source>
        <dbReference type="ARBA" id="ARBA00022960"/>
    </source>
</evidence>
<evidence type="ECO:0000256" key="27">
    <source>
        <dbReference type="SAM" id="Phobius"/>
    </source>
</evidence>
<comment type="similarity">
    <text evidence="4">In the C-terminal section; belongs to the transpeptidase family.</text>
</comment>
<comment type="pathway">
    <text evidence="26">Glycan biosynthesis.</text>
</comment>
<protein>
    <recommendedName>
        <fullName evidence="7">Penicillin-binding protein 1A</fullName>
        <ecNumber evidence="24">2.4.99.28</ecNumber>
        <ecNumber evidence="6">3.4.16.4</ecNumber>
    </recommendedName>
</protein>
<keyword evidence="9" id="KW-0121">Carboxypeptidase</keyword>
<evidence type="ECO:0000256" key="5">
    <source>
        <dbReference type="ARBA" id="ARBA00007739"/>
    </source>
</evidence>
<evidence type="ECO:0000256" key="17">
    <source>
        <dbReference type="ARBA" id="ARBA00022984"/>
    </source>
</evidence>
<evidence type="ECO:0000256" key="21">
    <source>
        <dbReference type="ARBA" id="ARBA00023268"/>
    </source>
</evidence>
<evidence type="ECO:0000256" key="10">
    <source>
        <dbReference type="ARBA" id="ARBA00022670"/>
    </source>
</evidence>
<keyword evidence="16" id="KW-0735">Signal-anchor</keyword>
<keyword evidence="12" id="KW-0808">Transferase</keyword>
<evidence type="ECO:0000256" key="20">
    <source>
        <dbReference type="ARBA" id="ARBA00023251"/>
    </source>
</evidence>
<keyword evidence="15" id="KW-0133">Cell shape</keyword>
<evidence type="ECO:0000256" key="11">
    <source>
        <dbReference type="ARBA" id="ARBA00022676"/>
    </source>
</evidence>
<comment type="pathway">
    <text evidence="3">Cell wall biogenesis; peptidoglycan biosynthesis.</text>
</comment>
<evidence type="ECO:0000256" key="8">
    <source>
        <dbReference type="ARBA" id="ARBA00022475"/>
    </source>
</evidence>
<evidence type="ECO:0000256" key="7">
    <source>
        <dbReference type="ARBA" id="ARBA00018638"/>
    </source>
</evidence>
<evidence type="ECO:0000256" key="19">
    <source>
        <dbReference type="ARBA" id="ARBA00023136"/>
    </source>
</evidence>
<dbReference type="GO" id="GO:0046677">
    <property type="term" value="P:response to antibiotic"/>
    <property type="evidence" value="ECO:0007669"/>
    <property type="project" value="UniProtKB-KW"/>
</dbReference>
<dbReference type="InterPro" id="IPR012338">
    <property type="entry name" value="Beta-lactam/transpept-like"/>
</dbReference>
<keyword evidence="13 27" id="KW-0812">Transmembrane</keyword>
<dbReference type="GO" id="GO:0009252">
    <property type="term" value="P:peptidoglycan biosynthetic process"/>
    <property type="evidence" value="ECO:0007669"/>
    <property type="project" value="UniProtKB-KW"/>
</dbReference>
<keyword evidence="10" id="KW-0645">Protease</keyword>
<keyword evidence="11" id="KW-0328">Glycosyltransferase</keyword>
<dbReference type="GO" id="GO:0008360">
    <property type="term" value="P:regulation of cell shape"/>
    <property type="evidence" value="ECO:0007669"/>
    <property type="project" value="UniProtKB-KW"/>
</dbReference>
<evidence type="ECO:0000313" key="30">
    <source>
        <dbReference type="EMBL" id="HIR40076.1"/>
    </source>
</evidence>
<keyword evidence="20" id="KW-0046">Antibiotic resistance</keyword>
<evidence type="ECO:0000256" key="9">
    <source>
        <dbReference type="ARBA" id="ARBA00022645"/>
    </source>
</evidence>
<dbReference type="Proteomes" id="UP000824179">
    <property type="component" value="Unassembled WGS sequence"/>
</dbReference>
<dbReference type="GO" id="GO:0008658">
    <property type="term" value="F:penicillin binding"/>
    <property type="evidence" value="ECO:0007669"/>
    <property type="project" value="InterPro"/>
</dbReference>
<dbReference type="GO" id="GO:0005886">
    <property type="term" value="C:plasma membrane"/>
    <property type="evidence" value="ECO:0007669"/>
    <property type="project" value="UniProtKB-SubCell"/>
</dbReference>
<dbReference type="InterPro" id="IPR023346">
    <property type="entry name" value="Lysozyme-like_dom_sf"/>
</dbReference>
<evidence type="ECO:0000256" key="3">
    <source>
        <dbReference type="ARBA" id="ARBA00004752"/>
    </source>
</evidence>
<dbReference type="EC" id="3.4.16.4" evidence="6"/>
<reference evidence="30" key="1">
    <citation type="submission" date="2020-10" db="EMBL/GenBank/DDBJ databases">
        <authorList>
            <person name="Gilroy R."/>
        </authorList>
    </citation>
    <scope>NUCLEOTIDE SEQUENCE</scope>
    <source>
        <strain evidence="30">ChiW25-3613</strain>
    </source>
</reference>
<evidence type="ECO:0000256" key="23">
    <source>
        <dbReference type="ARBA" id="ARBA00034000"/>
    </source>
</evidence>
<keyword evidence="17" id="KW-0573">Peptidoglycan synthesis</keyword>
<accession>A0A9D1AJ18</accession>
<dbReference type="InterPro" id="IPR050396">
    <property type="entry name" value="Glycosyltr_51/Transpeptidase"/>
</dbReference>
<evidence type="ECO:0000259" key="28">
    <source>
        <dbReference type="Pfam" id="PF00905"/>
    </source>
</evidence>
<evidence type="ECO:0000256" key="16">
    <source>
        <dbReference type="ARBA" id="ARBA00022968"/>
    </source>
</evidence>
<dbReference type="InterPro" id="IPR036950">
    <property type="entry name" value="PBP_transglycosylase"/>
</dbReference>
<evidence type="ECO:0000256" key="26">
    <source>
        <dbReference type="ARBA" id="ARBA00060592"/>
    </source>
</evidence>
<dbReference type="PANTHER" id="PTHR32282">
    <property type="entry name" value="BINDING PROTEIN TRANSPEPTIDASE, PUTATIVE-RELATED"/>
    <property type="match status" value="1"/>
</dbReference>
<keyword evidence="14" id="KW-0378">Hydrolase</keyword>
<comment type="caution">
    <text evidence="30">The sequence shown here is derived from an EMBL/GenBank/DDBJ whole genome shotgun (WGS) entry which is preliminary data.</text>
</comment>
<comment type="function">
    <text evidence="1">Cell wall formation. Synthesis of cross-linked peptidoglycan from the lipid intermediates. The enzyme has a penicillin-insensitive transglycosylase N-terminal domain (formation of linear glycan strands) and a penicillin-sensitive transpeptidase C-terminal domain (cross-linking of the peptide subunits).</text>
</comment>
<keyword evidence="8" id="KW-1003">Cell membrane</keyword>
<feature type="domain" description="Penicillin-binding protein transpeptidase" evidence="28">
    <location>
        <begin position="316"/>
        <end position="527"/>
    </location>
</feature>
<evidence type="ECO:0000256" key="12">
    <source>
        <dbReference type="ARBA" id="ARBA00022679"/>
    </source>
</evidence>
<feature type="transmembrane region" description="Helical" evidence="27">
    <location>
        <begin position="7"/>
        <end position="29"/>
    </location>
</feature>
<keyword evidence="22" id="KW-0961">Cell wall biogenesis/degradation</keyword>
<organism evidence="30 31">
    <name type="scientific">Candidatus Coproplasma stercoripullorum</name>
    <dbReference type="NCBI Taxonomy" id="2840751"/>
    <lineage>
        <taxon>Bacteria</taxon>
        <taxon>Bacillati</taxon>
        <taxon>Bacillota</taxon>
        <taxon>Clostridia</taxon>
        <taxon>Eubacteriales</taxon>
        <taxon>Candidatus Coproplasma</taxon>
    </lineage>
</organism>
<evidence type="ECO:0000256" key="6">
    <source>
        <dbReference type="ARBA" id="ARBA00012448"/>
    </source>
</evidence>
<dbReference type="FunFam" id="1.10.3810.10:FF:000001">
    <property type="entry name" value="Penicillin-binding protein 1A"/>
    <property type="match status" value="1"/>
</dbReference>
<dbReference type="Pfam" id="PF00912">
    <property type="entry name" value="Transgly"/>
    <property type="match status" value="1"/>
</dbReference>
<comment type="catalytic activity">
    <reaction evidence="23">
        <text>Preferential cleavage: (Ac)2-L-Lys-D-Ala-|-D-Ala. Also transpeptidation of peptidyl-alanyl moieties that are N-acyl substituents of D-alanine.</text>
        <dbReference type="EC" id="3.4.16.4"/>
    </reaction>
</comment>
<dbReference type="EMBL" id="DVHB01000121">
    <property type="protein sequence ID" value="HIR40076.1"/>
    <property type="molecule type" value="Genomic_DNA"/>
</dbReference>
<dbReference type="PANTHER" id="PTHR32282:SF33">
    <property type="entry name" value="PEPTIDOGLYCAN GLYCOSYLTRANSFERASE"/>
    <property type="match status" value="1"/>
</dbReference>
<proteinExistence type="inferred from homology"/>
<evidence type="ECO:0000256" key="14">
    <source>
        <dbReference type="ARBA" id="ARBA00022801"/>
    </source>
</evidence>
<keyword evidence="18 27" id="KW-1133">Transmembrane helix</keyword>
<comment type="catalytic activity">
    <reaction evidence="25">
        <text>[GlcNAc-(1-&gt;4)-Mur2Ac(oyl-L-Ala-gamma-D-Glu-L-Lys-D-Ala-D-Ala)](n)-di-trans,octa-cis-undecaprenyl diphosphate + beta-D-GlcNAc-(1-&gt;4)-Mur2Ac(oyl-L-Ala-gamma-D-Glu-L-Lys-D-Ala-D-Ala)-di-trans,octa-cis-undecaprenyl diphosphate = [GlcNAc-(1-&gt;4)-Mur2Ac(oyl-L-Ala-gamma-D-Glu-L-Lys-D-Ala-D-Ala)](n+1)-di-trans,octa-cis-undecaprenyl diphosphate + di-trans,octa-cis-undecaprenyl diphosphate + H(+)</text>
        <dbReference type="Rhea" id="RHEA:23708"/>
        <dbReference type="Rhea" id="RHEA-COMP:9602"/>
        <dbReference type="Rhea" id="RHEA-COMP:9603"/>
        <dbReference type="ChEBI" id="CHEBI:15378"/>
        <dbReference type="ChEBI" id="CHEBI:58405"/>
        <dbReference type="ChEBI" id="CHEBI:60033"/>
        <dbReference type="ChEBI" id="CHEBI:78435"/>
        <dbReference type="EC" id="2.4.99.28"/>
    </reaction>
</comment>
<dbReference type="SUPFAM" id="SSF53955">
    <property type="entry name" value="Lysozyme-like"/>
    <property type="match status" value="1"/>
</dbReference>
<dbReference type="InterPro" id="IPR001460">
    <property type="entry name" value="PCN-bd_Tpept"/>
</dbReference>
<dbReference type="GO" id="GO:0030288">
    <property type="term" value="C:outer membrane-bounded periplasmic space"/>
    <property type="evidence" value="ECO:0007669"/>
    <property type="project" value="TreeGrafter"/>
</dbReference>
<dbReference type="AlphaFoldDB" id="A0A9D1AJ18"/>